<dbReference type="PANTHER" id="PTHR33112:SF10">
    <property type="entry name" value="TOL"/>
    <property type="match status" value="1"/>
</dbReference>
<dbReference type="Proteomes" id="UP000799750">
    <property type="component" value="Unassembled WGS sequence"/>
</dbReference>
<proteinExistence type="predicted"/>
<gene>
    <name evidence="2" type="ORF">BU16DRAFT_440775</name>
</gene>
<dbReference type="OrthoDB" id="3943338at2759"/>
<name>A0A6A6QTC6_9PEZI</name>
<feature type="non-terminal residue" evidence="2">
    <location>
        <position position="1"/>
    </location>
</feature>
<dbReference type="InterPro" id="IPR010730">
    <property type="entry name" value="HET"/>
</dbReference>
<evidence type="ECO:0000259" key="1">
    <source>
        <dbReference type="Pfam" id="PF06985"/>
    </source>
</evidence>
<dbReference type="Pfam" id="PF06985">
    <property type="entry name" value="HET"/>
    <property type="match status" value="1"/>
</dbReference>
<accession>A0A6A6QTC6</accession>
<dbReference type="AlphaFoldDB" id="A0A6A6QTC6"/>
<feature type="non-terminal residue" evidence="2">
    <location>
        <position position="267"/>
    </location>
</feature>
<protein>
    <submittedName>
        <fullName evidence="2">HET-domain-containing protein</fullName>
    </submittedName>
</protein>
<reference evidence="2" key="1">
    <citation type="journal article" date="2020" name="Stud. Mycol.">
        <title>101 Dothideomycetes genomes: a test case for predicting lifestyles and emergence of pathogens.</title>
        <authorList>
            <person name="Haridas S."/>
            <person name="Albert R."/>
            <person name="Binder M."/>
            <person name="Bloem J."/>
            <person name="Labutti K."/>
            <person name="Salamov A."/>
            <person name="Andreopoulos B."/>
            <person name="Baker S."/>
            <person name="Barry K."/>
            <person name="Bills G."/>
            <person name="Bluhm B."/>
            <person name="Cannon C."/>
            <person name="Castanera R."/>
            <person name="Culley D."/>
            <person name="Daum C."/>
            <person name="Ezra D."/>
            <person name="Gonzalez J."/>
            <person name="Henrissat B."/>
            <person name="Kuo A."/>
            <person name="Liang C."/>
            <person name="Lipzen A."/>
            <person name="Lutzoni F."/>
            <person name="Magnuson J."/>
            <person name="Mondo S."/>
            <person name="Nolan M."/>
            <person name="Ohm R."/>
            <person name="Pangilinan J."/>
            <person name="Park H.-J."/>
            <person name="Ramirez L."/>
            <person name="Alfaro M."/>
            <person name="Sun H."/>
            <person name="Tritt A."/>
            <person name="Yoshinaga Y."/>
            <person name="Zwiers L.-H."/>
            <person name="Turgeon B."/>
            <person name="Goodwin S."/>
            <person name="Spatafora J."/>
            <person name="Crous P."/>
            <person name="Grigoriev I."/>
        </authorList>
    </citation>
    <scope>NUCLEOTIDE SEQUENCE</scope>
    <source>
        <strain evidence="2">CBS 269.34</strain>
    </source>
</reference>
<organism evidence="2 3">
    <name type="scientific">Lophium mytilinum</name>
    <dbReference type="NCBI Taxonomy" id="390894"/>
    <lineage>
        <taxon>Eukaryota</taxon>
        <taxon>Fungi</taxon>
        <taxon>Dikarya</taxon>
        <taxon>Ascomycota</taxon>
        <taxon>Pezizomycotina</taxon>
        <taxon>Dothideomycetes</taxon>
        <taxon>Pleosporomycetidae</taxon>
        <taxon>Mytilinidiales</taxon>
        <taxon>Mytilinidiaceae</taxon>
        <taxon>Lophium</taxon>
    </lineage>
</organism>
<sequence length="267" mass="30587">LPTRIIDVGDDRDTPPKLVATAGRKGIYLALSYCWGTTQQSKHLKTTRSNLCDFEGAIPFSLLPATIRDAIIATRLLHIRYLWVDTLCIIQDDDLDWKHESANMGSIFQLGLCTLAATSARHSGEGLFLLRQADNEHENHGLVEELARCEWSKRGWVVQERILSRRLVHFGSQRLFFECQEGVDTQFENGPTPFTHNLQRKPDPDRVHSAQHRFWSRVVRAYNQCDLTQPSDKLPAISGLAREMSALIRQSYFRGLWIEDIARGLFW</sequence>
<dbReference type="PANTHER" id="PTHR33112">
    <property type="entry name" value="DOMAIN PROTEIN, PUTATIVE-RELATED"/>
    <property type="match status" value="1"/>
</dbReference>
<evidence type="ECO:0000313" key="2">
    <source>
        <dbReference type="EMBL" id="KAF2495661.1"/>
    </source>
</evidence>
<dbReference type="EMBL" id="MU004189">
    <property type="protein sequence ID" value="KAF2495661.1"/>
    <property type="molecule type" value="Genomic_DNA"/>
</dbReference>
<evidence type="ECO:0000313" key="3">
    <source>
        <dbReference type="Proteomes" id="UP000799750"/>
    </source>
</evidence>
<feature type="domain" description="Heterokaryon incompatibility" evidence="1">
    <location>
        <begin position="28"/>
        <end position="160"/>
    </location>
</feature>
<keyword evidence="3" id="KW-1185">Reference proteome</keyword>